<name>A0A2I7SJQ7_9FLAO</name>
<dbReference type="AlphaFoldDB" id="A0A2I7SJQ7"/>
<proteinExistence type="predicted"/>
<evidence type="ECO:0000313" key="2">
    <source>
        <dbReference type="Proteomes" id="UP000236592"/>
    </source>
</evidence>
<dbReference type="OrthoDB" id="1445473at2"/>
<sequence>MDLNKKESYEVMLQFLKNWYKLTKNKDITDILSGAQYWKDGKPLDSSFLDYWNEAIKEVKAGENDPFGKFISKK</sequence>
<evidence type="ECO:0000313" key="1">
    <source>
        <dbReference type="EMBL" id="AUS06132.1"/>
    </source>
</evidence>
<reference evidence="2" key="1">
    <citation type="submission" date="2018-01" db="EMBL/GenBank/DDBJ databases">
        <title>Complete genome of Tamlana sp. UJ94.</title>
        <authorList>
            <person name="Jung J."/>
            <person name="Chung D."/>
            <person name="Bae S.S."/>
            <person name="Baek K."/>
        </authorList>
    </citation>
    <scope>NUCLEOTIDE SEQUENCE [LARGE SCALE GENOMIC DNA]</scope>
    <source>
        <strain evidence="2">UJ94</strain>
    </source>
</reference>
<gene>
    <name evidence="1" type="ORF">C1A40_12015</name>
</gene>
<keyword evidence="2" id="KW-1185">Reference proteome</keyword>
<dbReference type="KEGG" id="taj:C1A40_12015"/>
<dbReference type="Proteomes" id="UP000236592">
    <property type="component" value="Chromosome"/>
</dbReference>
<accession>A0A2I7SJQ7</accession>
<dbReference type="EMBL" id="CP025938">
    <property type="protein sequence ID" value="AUS06132.1"/>
    <property type="molecule type" value="Genomic_DNA"/>
</dbReference>
<dbReference type="RefSeq" id="WP_102996102.1">
    <property type="nucleotide sequence ID" value="NZ_CP025938.1"/>
</dbReference>
<organism evidence="1 2">
    <name type="scientific">Pseudotamlana carrageenivorans</name>
    <dbReference type="NCBI Taxonomy" id="2069432"/>
    <lineage>
        <taxon>Bacteria</taxon>
        <taxon>Pseudomonadati</taxon>
        <taxon>Bacteroidota</taxon>
        <taxon>Flavobacteriia</taxon>
        <taxon>Flavobacteriales</taxon>
        <taxon>Flavobacteriaceae</taxon>
        <taxon>Pseudotamlana</taxon>
    </lineage>
</organism>
<protein>
    <submittedName>
        <fullName evidence="1">Uncharacterized protein</fullName>
    </submittedName>
</protein>